<dbReference type="PROSITE" id="PS52016">
    <property type="entry name" value="TONB_DEPENDENT_REC_3"/>
    <property type="match status" value="1"/>
</dbReference>
<dbReference type="SUPFAM" id="SSF56935">
    <property type="entry name" value="Porins"/>
    <property type="match status" value="1"/>
</dbReference>
<sequence>MSALRLRPRPAPLAAAIALLLPALAAAQEPAAPPVTATRLDAVTVTAERREENAQDVPASLTTLDGEKLDVLASGGNDIRFLAARVPSLNIESSFGRSFPRFYVRGYGNSDFDLNASQPVSLVYDDIVLENPMLKGFPVFDLDRIEVLRGPQGTLFGRNTPAGVVKFESVKPSQVADGYLRLGYGSYGTATFEGAFGGALTESWSARISGLYQHRDDYVDNTFSGEDDAYEGYDDSALRAQFLFDPGTGFSALFNVHARHYNGTARLFRANIIEPGTNDLVDGFERDEVAYDGRNESTLDTEGASARLTWDLGRVSLYSVTGYESAENYNRGDIDGGYGAVFAPPSGPGLIPFPSESADGLPFHRQLSQEFRLASNEWGRFDWQAGVFWFDEAIKIDSFDYATLAGGVQDGYAQQKQDNTAWAVFASAEYDLTDRLELAGGLRYTRDEKDFSVVRTQSPTGAGPLSLSTSPDATDTSGDASLTYAVTDDLNVYGRIARGFRAPSIQGRVLFGDSISVADAETVWSYELGTKASFWDNRARAGFAVYRYTVDDQQLTAVGGSANFNQLINAEETVGQGAELDFEAYLTDSLLVTVGASYNDTEIRDAGLNIAPCGGGCTVTDPAAPVPGLVSIDGNPLPQAPRWVGNLTARWSLPVGADEFFVYTDWAYRSEVNFFLYDSVEFTGKPLLEGGLRLGYLWDNGRYEAAVYGRNITDREVVVGGIDFNNLTGFLNEPRTVGVEFTARY</sequence>
<keyword evidence="10 11" id="KW-0998">Cell outer membrane</keyword>
<evidence type="ECO:0000256" key="9">
    <source>
        <dbReference type="ARBA" id="ARBA00023136"/>
    </source>
</evidence>
<dbReference type="PANTHER" id="PTHR32552">
    <property type="entry name" value="FERRICHROME IRON RECEPTOR-RELATED"/>
    <property type="match status" value="1"/>
</dbReference>
<evidence type="ECO:0000256" key="6">
    <source>
        <dbReference type="ARBA" id="ARBA00023004"/>
    </source>
</evidence>
<feature type="region of interest" description="Disordered" evidence="13">
    <location>
        <begin position="455"/>
        <end position="475"/>
    </location>
</feature>
<evidence type="ECO:0000256" key="5">
    <source>
        <dbReference type="ARBA" id="ARBA00022692"/>
    </source>
</evidence>
<dbReference type="Pfam" id="PF00593">
    <property type="entry name" value="TonB_dep_Rec_b-barrel"/>
    <property type="match status" value="1"/>
</dbReference>
<dbReference type="GO" id="GO:0009279">
    <property type="term" value="C:cell outer membrane"/>
    <property type="evidence" value="ECO:0007669"/>
    <property type="project" value="UniProtKB-SubCell"/>
</dbReference>
<keyword evidence="9 11" id="KW-0472">Membrane</keyword>
<keyword evidence="17" id="KW-0675">Receptor</keyword>
<evidence type="ECO:0000256" key="8">
    <source>
        <dbReference type="ARBA" id="ARBA00023077"/>
    </source>
</evidence>
<dbReference type="PANTHER" id="PTHR32552:SF81">
    <property type="entry name" value="TONB-DEPENDENT OUTER MEMBRANE RECEPTOR"/>
    <property type="match status" value="1"/>
</dbReference>
<feature type="domain" description="TonB-dependent receptor plug" evidence="16">
    <location>
        <begin position="54"/>
        <end position="164"/>
    </location>
</feature>
<organism evidence="17">
    <name type="scientific">Coralloluteibacterium stylophorae</name>
    <dbReference type="NCBI Taxonomy" id="1776034"/>
    <lineage>
        <taxon>Bacteria</taxon>
        <taxon>Pseudomonadati</taxon>
        <taxon>Pseudomonadota</taxon>
        <taxon>Gammaproteobacteria</taxon>
        <taxon>Lysobacterales</taxon>
        <taxon>Lysobacteraceae</taxon>
        <taxon>Coralloluteibacterium</taxon>
    </lineage>
</organism>
<evidence type="ECO:0000259" key="15">
    <source>
        <dbReference type="Pfam" id="PF00593"/>
    </source>
</evidence>
<dbReference type="EMBL" id="JAGQFT010000061">
    <property type="protein sequence ID" value="MBR0562588.1"/>
    <property type="molecule type" value="Genomic_DNA"/>
</dbReference>
<comment type="similarity">
    <text evidence="11 12">Belongs to the TonB-dependent receptor family.</text>
</comment>
<dbReference type="InterPro" id="IPR012910">
    <property type="entry name" value="Plug_dom"/>
</dbReference>
<reference evidence="17" key="1">
    <citation type="submission" date="2021-04" db="EMBL/GenBank/DDBJ databases">
        <authorList>
            <person name="Karlyshev A.V."/>
        </authorList>
    </citation>
    <scope>NUCLEOTIDE SEQUENCE</scope>
    <source>
        <strain evidence="17">LMG 29479</strain>
    </source>
</reference>
<feature type="domain" description="TonB-dependent receptor-like beta-barrel" evidence="15">
    <location>
        <begin position="281"/>
        <end position="669"/>
    </location>
</feature>
<comment type="caution">
    <text evidence="17">The sequence shown here is derived from an EMBL/GenBank/DDBJ whole genome shotgun (WGS) entry which is preliminary data.</text>
</comment>
<keyword evidence="6" id="KW-0408">Iron</keyword>
<feature type="signal peptide" evidence="14">
    <location>
        <begin position="1"/>
        <end position="27"/>
    </location>
</feature>
<keyword evidence="14" id="KW-0732">Signal</keyword>
<keyword evidence="4" id="KW-0410">Iron transport</keyword>
<evidence type="ECO:0000256" key="4">
    <source>
        <dbReference type="ARBA" id="ARBA00022496"/>
    </source>
</evidence>
<dbReference type="InterPro" id="IPR039426">
    <property type="entry name" value="TonB-dep_rcpt-like"/>
</dbReference>
<dbReference type="Gene3D" id="2.40.170.20">
    <property type="entry name" value="TonB-dependent receptor, beta-barrel domain"/>
    <property type="match status" value="1"/>
</dbReference>
<keyword evidence="2 11" id="KW-0813">Transport</keyword>
<dbReference type="InterPro" id="IPR036942">
    <property type="entry name" value="Beta-barrel_TonB_sf"/>
</dbReference>
<dbReference type="CDD" id="cd01347">
    <property type="entry name" value="ligand_gated_channel"/>
    <property type="match status" value="1"/>
</dbReference>
<evidence type="ECO:0000256" key="1">
    <source>
        <dbReference type="ARBA" id="ARBA00004571"/>
    </source>
</evidence>
<accession>A0A8J7VVB3</accession>
<dbReference type="Pfam" id="PF07715">
    <property type="entry name" value="Plug"/>
    <property type="match status" value="1"/>
</dbReference>
<evidence type="ECO:0000256" key="12">
    <source>
        <dbReference type="RuleBase" id="RU003357"/>
    </source>
</evidence>
<keyword evidence="3 11" id="KW-1134">Transmembrane beta strand</keyword>
<evidence type="ECO:0000256" key="3">
    <source>
        <dbReference type="ARBA" id="ARBA00022452"/>
    </source>
</evidence>
<evidence type="ECO:0000256" key="2">
    <source>
        <dbReference type="ARBA" id="ARBA00022448"/>
    </source>
</evidence>
<name>A0A8J7VVB3_9GAMM</name>
<dbReference type="GO" id="GO:0006826">
    <property type="term" value="P:iron ion transport"/>
    <property type="evidence" value="ECO:0007669"/>
    <property type="project" value="UniProtKB-KW"/>
</dbReference>
<evidence type="ECO:0000259" key="16">
    <source>
        <dbReference type="Pfam" id="PF07715"/>
    </source>
</evidence>
<proteinExistence type="inferred from homology"/>
<evidence type="ECO:0000256" key="7">
    <source>
        <dbReference type="ARBA" id="ARBA00023065"/>
    </source>
</evidence>
<protein>
    <submittedName>
        <fullName evidence="17">TonB-dependent receptor</fullName>
    </submittedName>
</protein>
<keyword evidence="8 12" id="KW-0798">TonB box</keyword>
<dbReference type="InterPro" id="IPR000531">
    <property type="entry name" value="Beta-barrel_TonB"/>
</dbReference>
<gene>
    <name evidence="17" type="ORF">KB893_08670</name>
</gene>
<comment type="subcellular location">
    <subcellularLocation>
        <location evidence="1 11">Cell outer membrane</location>
        <topology evidence="1 11">Multi-pass membrane protein</topology>
    </subcellularLocation>
</comment>
<keyword evidence="7" id="KW-0406">Ion transport</keyword>
<evidence type="ECO:0000313" key="17">
    <source>
        <dbReference type="EMBL" id="MBR0562588.1"/>
    </source>
</evidence>
<evidence type="ECO:0000256" key="10">
    <source>
        <dbReference type="ARBA" id="ARBA00023237"/>
    </source>
</evidence>
<keyword evidence="5 11" id="KW-0812">Transmembrane</keyword>
<evidence type="ECO:0000256" key="14">
    <source>
        <dbReference type="SAM" id="SignalP"/>
    </source>
</evidence>
<dbReference type="AlphaFoldDB" id="A0A8J7VVB3"/>
<evidence type="ECO:0000256" key="13">
    <source>
        <dbReference type="SAM" id="MobiDB-lite"/>
    </source>
</evidence>
<evidence type="ECO:0000256" key="11">
    <source>
        <dbReference type="PROSITE-ProRule" id="PRU01360"/>
    </source>
</evidence>
<feature type="chain" id="PRO_5035205071" evidence="14">
    <location>
        <begin position="28"/>
        <end position="745"/>
    </location>
</feature>